<dbReference type="PROSITE" id="PS50943">
    <property type="entry name" value="HTH_CROC1"/>
    <property type="match status" value="1"/>
</dbReference>
<evidence type="ECO:0000313" key="4">
    <source>
        <dbReference type="Proteomes" id="UP000483802"/>
    </source>
</evidence>
<evidence type="ECO:0000313" key="3">
    <source>
        <dbReference type="EMBL" id="MVO87945.1"/>
    </source>
</evidence>
<dbReference type="AlphaFoldDB" id="A0A6L6X2A4"/>
<keyword evidence="1" id="KW-0238">DNA-binding</keyword>
<organism evidence="3 4">
    <name type="scientific">Streptomyces typhae</name>
    <dbReference type="NCBI Taxonomy" id="2681492"/>
    <lineage>
        <taxon>Bacteria</taxon>
        <taxon>Bacillati</taxon>
        <taxon>Actinomycetota</taxon>
        <taxon>Actinomycetes</taxon>
        <taxon>Kitasatosporales</taxon>
        <taxon>Streptomycetaceae</taxon>
        <taxon>Streptomyces</taxon>
    </lineage>
</organism>
<dbReference type="SUPFAM" id="SSF47413">
    <property type="entry name" value="lambda repressor-like DNA-binding domains"/>
    <property type="match status" value="1"/>
</dbReference>
<proteinExistence type="predicted"/>
<dbReference type="PANTHER" id="PTHR46797:SF1">
    <property type="entry name" value="METHYLPHOSPHONATE SYNTHASE"/>
    <property type="match status" value="1"/>
</dbReference>
<dbReference type="GO" id="GO:0005829">
    <property type="term" value="C:cytosol"/>
    <property type="evidence" value="ECO:0007669"/>
    <property type="project" value="TreeGrafter"/>
</dbReference>
<keyword evidence="4" id="KW-1185">Reference proteome</keyword>
<dbReference type="InterPro" id="IPR010982">
    <property type="entry name" value="Lambda_DNA-bd_dom_sf"/>
</dbReference>
<dbReference type="Pfam" id="PF13560">
    <property type="entry name" value="HTH_31"/>
    <property type="match status" value="1"/>
</dbReference>
<comment type="caution">
    <text evidence="3">The sequence shown here is derived from an EMBL/GenBank/DDBJ whole genome shotgun (WGS) entry which is preliminary data.</text>
</comment>
<dbReference type="SMART" id="SM00530">
    <property type="entry name" value="HTH_XRE"/>
    <property type="match status" value="1"/>
</dbReference>
<evidence type="ECO:0000256" key="1">
    <source>
        <dbReference type="ARBA" id="ARBA00023125"/>
    </source>
</evidence>
<sequence>MAGMHHVGKRIRELRKMRQLTTRALASRVAISPSLLEKVEAGSRTPAPGLIAQLATALSVGPDRITGQPYMNGAETEDQVQAVIPDLRRILLTYDNPDDLTVAPRPLSDLAAEMGRVSQMRQAGQYVPMGPLLPGLLSELTHRALMAETDRERREAYTWLARGYRATNSLAHKMGYHDLSLTAVERVHWAADRSGDPLLQITAAYLKAGAMLRMGSFNSARRLLEGLLAEVERLSPEDSMSEAGSAVYGALLLKIAMVEARSGRPEAAWARLDEARAATGMLGGRDVGYYEMAFGPTNVRIHEVAALIDSGDTEQALARLRGWGEEQDQAEWVLPAGLPAERASHHHIDVAAARLAEGDRHGAFRDLAEARRLSPVHTRFHPTTRHLAAALVRQDRAADDSIAGFARWVGI</sequence>
<feature type="domain" description="HTH cro/C1-type" evidence="2">
    <location>
        <begin position="11"/>
        <end position="65"/>
    </location>
</feature>
<dbReference type="InterPro" id="IPR001387">
    <property type="entry name" value="Cro/C1-type_HTH"/>
</dbReference>
<name>A0A6L6X2A4_9ACTN</name>
<dbReference type="GO" id="GO:0003677">
    <property type="term" value="F:DNA binding"/>
    <property type="evidence" value="ECO:0007669"/>
    <property type="project" value="UniProtKB-KW"/>
</dbReference>
<dbReference type="EMBL" id="WPNZ01000014">
    <property type="protein sequence ID" value="MVO87945.1"/>
    <property type="molecule type" value="Genomic_DNA"/>
</dbReference>
<reference evidence="3 4" key="1">
    <citation type="submission" date="2019-11" db="EMBL/GenBank/DDBJ databases">
        <title>Streptomyces typhae sp. nov., a novel endophytic actinomycete isolated from the root of cattail pollen (Typha angustifolia L.).</title>
        <authorList>
            <person name="Peng C."/>
        </authorList>
    </citation>
    <scope>NUCLEOTIDE SEQUENCE [LARGE SCALE GENOMIC DNA]</scope>
    <source>
        <strain evidence="4">p1417</strain>
    </source>
</reference>
<accession>A0A6L6X2A4</accession>
<evidence type="ECO:0000259" key="2">
    <source>
        <dbReference type="PROSITE" id="PS50943"/>
    </source>
</evidence>
<dbReference type="Gene3D" id="1.10.260.40">
    <property type="entry name" value="lambda repressor-like DNA-binding domains"/>
    <property type="match status" value="1"/>
</dbReference>
<dbReference type="InterPro" id="IPR050807">
    <property type="entry name" value="TransReg_Diox_bact_type"/>
</dbReference>
<dbReference type="PANTHER" id="PTHR46797">
    <property type="entry name" value="HTH-TYPE TRANSCRIPTIONAL REGULATOR"/>
    <property type="match status" value="1"/>
</dbReference>
<dbReference type="GO" id="GO:0003700">
    <property type="term" value="F:DNA-binding transcription factor activity"/>
    <property type="evidence" value="ECO:0007669"/>
    <property type="project" value="TreeGrafter"/>
</dbReference>
<protein>
    <submittedName>
        <fullName evidence="3">Helix-turn-helix domain-containing protein</fullName>
    </submittedName>
</protein>
<dbReference type="CDD" id="cd00093">
    <property type="entry name" value="HTH_XRE"/>
    <property type="match status" value="1"/>
</dbReference>
<gene>
    <name evidence="3" type="ORF">GPA10_25095</name>
</gene>
<dbReference type="Proteomes" id="UP000483802">
    <property type="component" value="Unassembled WGS sequence"/>
</dbReference>